<evidence type="ECO:0000313" key="2">
    <source>
        <dbReference type="Proteomes" id="UP000186894"/>
    </source>
</evidence>
<keyword evidence="2" id="KW-1185">Reference proteome</keyword>
<reference evidence="1 2" key="1">
    <citation type="submission" date="2016-09" db="EMBL/GenBank/DDBJ databases">
        <title>Rhizobium oryziradicis sp. nov., isolated from the root of rice.</title>
        <authorList>
            <person name="Zhao J."/>
            <person name="Zhang X."/>
        </authorList>
    </citation>
    <scope>NUCLEOTIDE SEQUENCE [LARGE SCALE GENOMIC DNA]</scope>
    <source>
        <strain evidence="1 2">N19</strain>
    </source>
</reference>
<protein>
    <submittedName>
        <fullName evidence="1">Uncharacterized protein</fullName>
    </submittedName>
</protein>
<dbReference type="STRING" id="1867956.BJF95_09620"/>
<gene>
    <name evidence="1" type="ORF">BJF95_09620</name>
</gene>
<dbReference type="Proteomes" id="UP000186894">
    <property type="component" value="Unassembled WGS sequence"/>
</dbReference>
<dbReference type="EMBL" id="MKIM01000027">
    <property type="protein sequence ID" value="OLP44730.1"/>
    <property type="molecule type" value="Genomic_DNA"/>
</dbReference>
<comment type="caution">
    <text evidence="1">The sequence shown here is derived from an EMBL/GenBank/DDBJ whole genome shotgun (WGS) entry which is preliminary data.</text>
</comment>
<proteinExistence type="predicted"/>
<accession>A0A1Q8ZRZ0</accession>
<dbReference type="AlphaFoldDB" id="A0A1Q8ZRZ0"/>
<dbReference type="OrthoDB" id="8379873at2"/>
<organism evidence="1 2">
    <name type="scientific">Rhizobium oryziradicis</name>
    <dbReference type="NCBI Taxonomy" id="1867956"/>
    <lineage>
        <taxon>Bacteria</taxon>
        <taxon>Pseudomonadati</taxon>
        <taxon>Pseudomonadota</taxon>
        <taxon>Alphaproteobacteria</taxon>
        <taxon>Hyphomicrobiales</taxon>
        <taxon>Rhizobiaceae</taxon>
        <taxon>Rhizobium/Agrobacterium group</taxon>
        <taxon>Rhizobium</taxon>
    </lineage>
</organism>
<name>A0A1Q8ZRZ0_9HYPH</name>
<evidence type="ECO:0000313" key="1">
    <source>
        <dbReference type="EMBL" id="OLP44730.1"/>
    </source>
</evidence>
<sequence>MTGCGGFQLRYLGLNRQKIAPLFLSSAYICLASVTQPFAAEISTKQALEVCRSRSVAEATTKGNALGWPRMEDDTNWKSSYEKYNHVTVDVIGWRDEQTQSALVFWVATGLNPARVCSYSLTNKSNLLSDLKIELGKPDNEDLNEVSETAYWQLTGTEVYYVKVGSSSSFNLSDK</sequence>